<dbReference type="Proteomes" id="UP001595443">
    <property type="component" value="Unassembled WGS sequence"/>
</dbReference>
<evidence type="ECO:0000259" key="1">
    <source>
        <dbReference type="Pfam" id="PF03865"/>
    </source>
</evidence>
<evidence type="ECO:0000313" key="2">
    <source>
        <dbReference type="EMBL" id="MFC2969907.1"/>
    </source>
</evidence>
<accession>A0ABV7ALM2</accession>
<protein>
    <submittedName>
        <fullName evidence="2">ShlB/FhaC/HecB family hemolysin secretion/activation protein</fullName>
    </submittedName>
</protein>
<keyword evidence="3" id="KW-1185">Reference proteome</keyword>
<proteinExistence type="predicted"/>
<name>A0ABV7ALM2_9RHOB</name>
<comment type="caution">
    <text evidence="2">The sequence shown here is derived from an EMBL/GenBank/DDBJ whole genome shotgun (WGS) entry which is preliminary data.</text>
</comment>
<dbReference type="RefSeq" id="WP_377834667.1">
    <property type="nucleotide sequence ID" value="NZ_JBHRSK010000016.1"/>
</dbReference>
<dbReference type="EMBL" id="JBHRSK010000016">
    <property type="protein sequence ID" value="MFC2969907.1"/>
    <property type="molecule type" value="Genomic_DNA"/>
</dbReference>
<dbReference type="PANTHER" id="PTHR34597">
    <property type="entry name" value="SLR1661 PROTEIN"/>
    <property type="match status" value="1"/>
</dbReference>
<reference evidence="3" key="1">
    <citation type="journal article" date="2019" name="Int. J. Syst. Evol. Microbiol.">
        <title>The Global Catalogue of Microorganisms (GCM) 10K type strain sequencing project: providing services to taxonomists for standard genome sequencing and annotation.</title>
        <authorList>
            <consortium name="The Broad Institute Genomics Platform"/>
            <consortium name="The Broad Institute Genome Sequencing Center for Infectious Disease"/>
            <person name="Wu L."/>
            <person name="Ma J."/>
        </authorList>
    </citation>
    <scope>NUCLEOTIDE SEQUENCE [LARGE SCALE GENOMIC DNA]</scope>
    <source>
        <strain evidence="3">KCTC 62192</strain>
    </source>
</reference>
<dbReference type="Gene3D" id="2.40.160.50">
    <property type="entry name" value="membrane protein fhac: a member of the omp85/tpsb transporter family"/>
    <property type="match status" value="1"/>
</dbReference>
<organism evidence="2 3">
    <name type="scientific">Acidimangrovimonas pyrenivorans</name>
    <dbReference type="NCBI Taxonomy" id="2030798"/>
    <lineage>
        <taxon>Bacteria</taxon>
        <taxon>Pseudomonadati</taxon>
        <taxon>Pseudomonadota</taxon>
        <taxon>Alphaproteobacteria</taxon>
        <taxon>Rhodobacterales</taxon>
        <taxon>Paracoccaceae</taxon>
        <taxon>Acidimangrovimonas</taxon>
    </lineage>
</organism>
<dbReference type="InterPro" id="IPR051544">
    <property type="entry name" value="TPS_OM_transporter"/>
</dbReference>
<gene>
    <name evidence="2" type="ORF">ACFOES_17560</name>
</gene>
<dbReference type="InterPro" id="IPR005565">
    <property type="entry name" value="Hemolysn_activator_HlyB_C"/>
</dbReference>
<dbReference type="PANTHER" id="PTHR34597:SF3">
    <property type="entry name" value="OUTER MEMBRANE TRANSPORTER CDIB"/>
    <property type="match status" value="1"/>
</dbReference>
<feature type="domain" description="Haemolysin activator HlyB C-terminal" evidence="1">
    <location>
        <begin position="39"/>
        <end position="132"/>
    </location>
</feature>
<sequence length="170" mass="17926">MAGNDGATWNSYSNGRVSSVRYGYAALDLDRGRRLGAGTSWHSHLSAILTGSPLPDPERLSLGGLDAVRGYGFDDASVEAGAIWRNEVRLPGFGLRASGRDRLRPYLFVDIASGQDRASGTSTTLVARGLGVDYAAGGLTATVTAGQALRSAGNTRAHDWTVLARLTARF</sequence>
<dbReference type="Pfam" id="PF03865">
    <property type="entry name" value="ShlB"/>
    <property type="match status" value="1"/>
</dbReference>
<evidence type="ECO:0000313" key="3">
    <source>
        <dbReference type="Proteomes" id="UP001595443"/>
    </source>
</evidence>